<keyword evidence="1" id="KW-1133">Transmembrane helix</keyword>
<sequence length="158" mass="18002">MSYLVFSIIVAFVMGAAVIVVRMKAQQYPVNVKKIILPPVFMSTGALMYVVPYFRLTHTEIVESIVIGVIFSTVLMLTSHFEVKGDEIYLKKSKAFPVVLVSLLVIRTVLKVFLGNSIDAGELAGMFFLLAFSMLLPWRLAMLWRYQQLKKRMLHHTM</sequence>
<accession>A0A240C6B5</accession>
<feature type="transmembrane region" description="Helical" evidence="1">
    <location>
        <begin position="35"/>
        <end position="55"/>
    </location>
</feature>
<dbReference type="RefSeq" id="WP_095117104.1">
    <property type="nucleotide sequence ID" value="NZ_BMCB01000009.1"/>
</dbReference>
<dbReference type="Pfam" id="PF07301">
    <property type="entry name" value="DUF1453"/>
    <property type="match status" value="1"/>
</dbReference>
<keyword evidence="1" id="KW-0472">Membrane</keyword>
<dbReference type="EMBL" id="LT906464">
    <property type="protein sequence ID" value="SNW02823.1"/>
    <property type="molecule type" value="Genomic_DNA"/>
</dbReference>
<dbReference type="EMBL" id="BMCB01000009">
    <property type="protein sequence ID" value="GGA92158.1"/>
    <property type="molecule type" value="Genomic_DNA"/>
</dbReference>
<name>A0A240C6B5_9STAP</name>
<proteinExistence type="predicted"/>
<dbReference type="AlphaFoldDB" id="A0A240C6B5"/>
<keyword evidence="1" id="KW-0812">Transmembrane</keyword>
<evidence type="ECO:0000313" key="4">
    <source>
        <dbReference type="Proteomes" id="UP000243706"/>
    </source>
</evidence>
<gene>
    <name evidence="2" type="ORF">GCM10007183_15380</name>
    <name evidence="3" type="ORF">SAMEA4412661_01275</name>
</gene>
<reference evidence="3 4" key="2">
    <citation type="submission" date="2017-06" db="EMBL/GenBank/DDBJ databases">
        <authorList>
            <consortium name="Pathogen Informatics"/>
        </authorList>
    </citation>
    <scope>NUCLEOTIDE SEQUENCE [LARGE SCALE GENOMIC DNA]</scope>
    <source>
        <strain evidence="3 4">NCTC13833</strain>
    </source>
</reference>
<reference evidence="2" key="4">
    <citation type="submission" date="2024-05" db="EMBL/GenBank/DDBJ databases">
        <authorList>
            <person name="Sun Q."/>
            <person name="Sedlacek I."/>
        </authorList>
    </citation>
    <scope>NUCLEOTIDE SEQUENCE</scope>
    <source>
        <strain evidence="2">CCM 4175</strain>
    </source>
</reference>
<dbReference type="Proteomes" id="UP000652995">
    <property type="component" value="Unassembled WGS sequence"/>
</dbReference>
<keyword evidence="5" id="KW-1185">Reference proteome</keyword>
<dbReference type="Proteomes" id="UP000243706">
    <property type="component" value="Chromosome 1"/>
</dbReference>
<dbReference type="InterPro" id="IPR031306">
    <property type="entry name" value="CcdC"/>
</dbReference>
<dbReference type="KEGG" id="smus:C7J88_03085"/>
<feature type="transmembrane region" description="Helical" evidence="1">
    <location>
        <begin position="61"/>
        <end position="83"/>
    </location>
</feature>
<reference evidence="2" key="1">
    <citation type="journal article" date="2014" name="Int. J. Syst. Evol. Microbiol.">
        <title>Complete genome of a new Firmicutes species belonging to the dominant human colonic microbiota ('Ruminococcus bicirculans') reveals two chromosomes and a selective capacity to utilize plant glucans.</title>
        <authorList>
            <consortium name="NISC Comparative Sequencing Program"/>
            <person name="Wegmann U."/>
            <person name="Louis P."/>
            <person name="Goesmann A."/>
            <person name="Henrissat B."/>
            <person name="Duncan S.H."/>
            <person name="Flint H.J."/>
        </authorList>
    </citation>
    <scope>NUCLEOTIDE SEQUENCE</scope>
    <source>
        <strain evidence="2">CCM 4175</strain>
    </source>
</reference>
<feature type="transmembrane region" description="Helical" evidence="1">
    <location>
        <begin position="126"/>
        <end position="144"/>
    </location>
</feature>
<dbReference type="OrthoDB" id="120091at2"/>
<feature type="transmembrane region" description="Helical" evidence="1">
    <location>
        <begin position="95"/>
        <end position="114"/>
    </location>
</feature>
<protein>
    <submittedName>
        <fullName evidence="3">Membrane protein</fullName>
    </submittedName>
</protein>
<evidence type="ECO:0000313" key="3">
    <source>
        <dbReference type="EMBL" id="SNW02823.1"/>
    </source>
</evidence>
<evidence type="ECO:0000313" key="5">
    <source>
        <dbReference type="Proteomes" id="UP000652995"/>
    </source>
</evidence>
<evidence type="ECO:0000256" key="1">
    <source>
        <dbReference type="SAM" id="Phobius"/>
    </source>
</evidence>
<dbReference type="PANTHER" id="PTHR39164">
    <property type="entry name" value="PROTEIN CCDC"/>
    <property type="match status" value="1"/>
</dbReference>
<evidence type="ECO:0000313" key="2">
    <source>
        <dbReference type="EMBL" id="GGA92158.1"/>
    </source>
</evidence>
<reference evidence="5" key="3">
    <citation type="journal article" date="2019" name="Int. J. Syst. Evol. Microbiol.">
        <title>The Global Catalogue of Microorganisms (GCM) 10K type strain sequencing project: providing services to taxonomists for standard genome sequencing and annotation.</title>
        <authorList>
            <consortium name="The Broad Institute Genomics Platform"/>
            <consortium name="The Broad Institute Genome Sequencing Center for Infectious Disease"/>
            <person name="Wu L."/>
            <person name="Ma J."/>
        </authorList>
    </citation>
    <scope>NUCLEOTIDE SEQUENCE [LARGE SCALE GENOMIC DNA]</scope>
    <source>
        <strain evidence="5">CCM 4175</strain>
    </source>
</reference>
<organism evidence="3 4">
    <name type="scientific">Staphylococcus muscae</name>
    <dbReference type="NCBI Taxonomy" id="1294"/>
    <lineage>
        <taxon>Bacteria</taxon>
        <taxon>Bacillati</taxon>
        <taxon>Bacillota</taxon>
        <taxon>Bacilli</taxon>
        <taxon>Bacillales</taxon>
        <taxon>Staphylococcaceae</taxon>
        <taxon>Staphylococcus</taxon>
    </lineage>
</organism>
<dbReference type="PIRSF" id="PIRSF021441">
    <property type="entry name" value="DUF1453"/>
    <property type="match status" value="1"/>
</dbReference>
<feature type="transmembrane region" description="Helical" evidence="1">
    <location>
        <begin position="6"/>
        <end position="23"/>
    </location>
</feature>
<dbReference type="PANTHER" id="PTHR39164:SF1">
    <property type="entry name" value="PROTEIN CCDC"/>
    <property type="match status" value="1"/>
</dbReference>
<dbReference type="InterPro" id="IPR058247">
    <property type="entry name" value="DUF1453"/>
</dbReference>